<sequence>MTWWVRDDIKTAHDNSLRSSILMDNPEAAAFKQLETALYHTKVTQYTSLTALVLYVYDFALTFSIEVEYFWGSSWSIVKVLFFWNRYFIFPVLGFIVFGSLCRLSGIRCLGKQTIGLIGGLMCVMVSQVIMQIRVHALWGHNRNLKIVLSILFALEVASDLGIAIAKLATDEVHVTSIPGLIIPLSLCVEMVPKFFPFYLVPMMAFDLLLLVLVAYKAIAIQQRELSNARSSWTGSQLVRIMFRDSVIYFACNVGINLFNLLVWDLAPYDLFVMGSAWAVPVPVMAASRILFNLRKTYHQPITTIGTDIGSEFQVAHRPNGSSGPTVWSTSTENTYNNNHSD</sequence>
<evidence type="ECO:0000259" key="3">
    <source>
        <dbReference type="Pfam" id="PF20151"/>
    </source>
</evidence>
<keyword evidence="2" id="KW-1133">Transmembrane helix</keyword>
<feature type="transmembrane region" description="Helical" evidence="2">
    <location>
        <begin position="52"/>
        <end position="71"/>
    </location>
</feature>
<proteinExistence type="predicted"/>
<name>A0A8H7DEF4_9AGAR</name>
<accession>A0A8H7DEF4</accession>
<dbReference type="AlphaFoldDB" id="A0A8H7DEF4"/>
<feature type="compositionally biased region" description="Polar residues" evidence="1">
    <location>
        <begin position="320"/>
        <end position="342"/>
    </location>
</feature>
<comment type="caution">
    <text evidence="4">The sequence shown here is derived from an EMBL/GenBank/DDBJ whole genome shotgun (WGS) entry which is preliminary data.</text>
</comment>
<evidence type="ECO:0000256" key="2">
    <source>
        <dbReference type="SAM" id="Phobius"/>
    </source>
</evidence>
<reference evidence="4" key="1">
    <citation type="submission" date="2020-05" db="EMBL/GenBank/DDBJ databases">
        <title>Mycena genomes resolve the evolution of fungal bioluminescence.</title>
        <authorList>
            <person name="Tsai I.J."/>
        </authorList>
    </citation>
    <scope>NUCLEOTIDE SEQUENCE</scope>
    <source>
        <strain evidence="4">CCC161011</strain>
    </source>
</reference>
<feature type="transmembrane region" description="Helical" evidence="2">
    <location>
        <begin position="241"/>
        <end position="259"/>
    </location>
</feature>
<organism evidence="4 5">
    <name type="scientific">Mycena venus</name>
    <dbReference type="NCBI Taxonomy" id="2733690"/>
    <lineage>
        <taxon>Eukaryota</taxon>
        <taxon>Fungi</taxon>
        <taxon>Dikarya</taxon>
        <taxon>Basidiomycota</taxon>
        <taxon>Agaricomycotina</taxon>
        <taxon>Agaricomycetes</taxon>
        <taxon>Agaricomycetidae</taxon>
        <taxon>Agaricales</taxon>
        <taxon>Marasmiineae</taxon>
        <taxon>Mycenaceae</taxon>
        <taxon>Mycena</taxon>
    </lineage>
</organism>
<feature type="domain" description="DUF6533" evidence="3">
    <location>
        <begin position="46"/>
        <end position="90"/>
    </location>
</feature>
<gene>
    <name evidence="4" type="ORF">MVEN_00240500</name>
</gene>
<keyword evidence="5" id="KW-1185">Reference proteome</keyword>
<dbReference type="EMBL" id="JACAZI010000002">
    <property type="protein sequence ID" value="KAF7369133.1"/>
    <property type="molecule type" value="Genomic_DNA"/>
</dbReference>
<dbReference type="Proteomes" id="UP000620124">
    <property type="component" value="Unassembled WGS sequence"/>
</dbReference>
<feature type="transmembrane region" description="Helical" evidence="2">
    <location>
        <begin position="114"/>
        <end position="135"/>
    </location>
</feature>
<keyword evidence="2" id="KW-0812">Transmembrane</keyword>
<evidence type="ECO:0000313" key="4">
    <source>
        <dbReference type="EMBL" id="KAF7369133.1"/>
    </source>
</evidence>
<dbReference type="OrthoDB" id="3349377at2759"/>
<keyword evidence="2" id="KW-0472">Membrane</keyword>
<dbReference type="InterPro" id="IPR045340">
    <property type="entry name" value="DUF6533"/>
</dbReference>
<evidence type="ECO:0000313" key="5">
    <source>
        <dbReference type="Proteomes" id="UP000620124"/>
    </source>
</evidence>
<feature type="region of interest" description="Disordered" evidence="1">
    <location>
        <begin position="318"/>
        <end position="342"/>
    </location>
</feature>
<evidence type="ECO:0000256" key="1">
    <source>
        <dbReference type="SAM" id="MobiDB-lite"/>
    </source>
</evidence>
<feature type="transmembrane region" description="Helical" evidence="2">
    <location>
        <begin position="271"/>
        <end position="292"/>
    </location>
</feature>
<protein>
    <recommendedName>
        <fullName evidence="3">DUF6533 domain-containing protein</fullName>
    </recommendedName>
</protein>
<dbReference type="Pfam" id="PF20151">
    <property type="entry name" value="DUF6533"/>
    <property type="match status" value="1"/>
</dbReference>
<feature type="transmembrane region" description="Helical" evidence="2">
    <location>
        <begin position="83"/>
        <end position="102"/>
    </location>
</feature>
<feature type="transmembrane region" description="Helical" evidence="2">
    <location>
        <begin position="198"/>
        <end position="220"/>
    </location>
</feature>